<feature type="transmembrane region" description="Helical" evidence="6">
    <location>
        <begin position="237"/>
        <end position="257"/>
    </location>
</feature>
<feature type="transmembrane region" description="Helical" evidence="6">
    <location>
        <begin position="292"/>
        <end position="317"/>
    </location>
</feature>
<feature type="transmembrane region" description="Helical" evidence="6">
    <location>
        <begin position="364"/>
        <end position="384"/>
    </location>
</feature>
<comment type="subcellular location">
    <subcellularLocation>
        <location evidence="1">Membrane</location>
        <topology evidence="1">Multi-pass membrane protein</topology>
    </subcellularLocation>
</comment>
<dbReference type="Gene3D" id="1.20.1250.20">
    <property type="entry name" value="MFS general substrate transporter like domains"/>
    <property type="match status" value="2"/>
</dbReference>
<dbReference type="InterPro" id="IPR005828">
    <property type="entry name" value="MFS_sugar_transport-like"/>
</dbReference>
<dbReference type="InterPro" id="IPR036259">
    <property type="entry name" value="MFS_trans_sf"/>
</dbReference>
<feature type="transmembrane region" description="Helical" evidence="6">
    <location>
        <begin position="146"/>
        <end position="166"/>
    </location>
</feature>
<organism evidence="8 9">
    <name type="scientific">Thermothelomyces thermophilus (strain ATCC 42464 / BCRC 31852 / DSM 1799)</name>
    <name type="common">Sporotrichum thermophile</name>
    <dbReference type="NCBI Taxonomy" id="573729"/>
    <lineage>
        <taxon>Eukaryota</taxon>
        <taxon>Fungi</taxon>
        <taxon>Dikarya</taxon>
        <taxon>Ascomycota</taxon>
        <taxon>Pezizomycotina</taxon>
        <taxon>Sordariomycetes</taxon>
        <taxon>Sordariomycetidae</taxon>
        <taxon>Sordariales</taxon>
        <taxon>Chaetomiaceae</taxon>
        <taxon>Thermothelomyces</taxon>
    </lineage>
</organism>
<evidence type="ECO:0000256" key="7">
    <source>
        <dbReference type="SAM" id="SignalP"/>
    </source>
</evidence>
<gene>
    <name evidence="8" type="ORF">MYCTH_2296643</name>
</gene>
<sequence length="508" mass="56037">MLASVFLMQPIGQALAQIVGVWVLLGEDAAHGLHDKQCGIDMLHHEECKTIIDGTWRIVIGSGAVPALLAIIFRFFLYDCGLYTLEVKNKPGNAFRDTQRVYGAPPATSGTAASPAAAGHPYETEAVPRQFSRQNLRAFFVEDKNWYYLAGTSITWFFLDVSFYGFSLDNRSTLAGLWATTDRAPIGPDLPCWNSTLDGGTSLVPSWVTAGLPTWQSDPTRPCNTIYETIIDQTKQYLLAVSLASIAGSACFILFANRIRRREWLTSSFITLTVLFLVTGGVYYAVAHRSGAPATVVLVAICHFMFNFGANTLTFIIPAEIFPTSYRCLCHGISAAAGKLGSIVAVLVVYGIRAGYDSPTRQGLVFLLFATFMALGAVASWAYLPDVQRPVPDGRGRTRLETRTLEELGEGYRRACLEGQVIGLRNKWEDLWGRVSGRSRTKRMRMGMRMRMRIGRSEGTRSGAARGEGVEVEEEEEDRREDMGTVMPVMVEDNRTVHPVEMDGRGIA</sequence>
<evidence type="ECO:0008006" key="10">
    <source>
        <dbReference type="Google" id="ProtNLM"/>
    </source>
</evidence>
<dbReference type="OrthoDB" id="433512at2759"/>
<dbReference type="VEuPathDB" id="FungiDB:MYCTH_2296643"/>
<dbReference type="PANTHER" id="PTHR24064">
    <property type="entry name" value="SOLUTE CARRIER FAMILY 22 MEMBER"/>
    <property type="match status" value="1"/>
</dbReference>
<evidence type="ECO:0000256" key="4">
    <source>
        <dbReference type="ARBA" id="ARBA00023136"/>
    </source>
</evidence>
<keyword evidence="2 6" id="KW-0812">Transmembrane</keyword>
<evidence type="ECO:0000256" key="5">
    <source>
        <dbReference type="SAM" id="MobiDB-lite"/>
    </source>
</evidence>
<dbReference type="RefSeq" id="XP_003659504.1">
    <property type="nucleotide sequence ID" value="XM_003659456.1"/>
</dbReference>
<feature type="chain" id="PRO_5003435903" description="Major facilitator superfamily (MFS) profile domain-containing protein" evidence="7">
    <location>
        <begin position="17"/>
        <end position="508"/>
    </location>
</feature>
<dbReference type="Pfam" id="PF00083">
    <property type="entry name" value="Sugar_tr"/>
    <property type="match status" value="1"/>
</dbReference>
<dbReference type="GO" id="GO:0022857">
    <property type="term" value="F:transmembrane transporter activity"/>
    <property type="evidence" value="ECO:0007669"/>
    <property type="project" value="InterPro"/>
</dbReference>
<dbReference type="eggNOG" id="KOG0252">
    <property type="taxonomic scope" value="Eukaryota"/>
</dbReference>
<evidence type="ECO:0000256" key="6">
    <source>
        <dbReference type="SAM" id="Phobius"/>
    </source>
</evidence>
<dbReference type="Proteomes" id="UP000007322">
    <property type="component" value="Chromosome 1"/>
</dbReference>
<dbReference type="SUPFAM" id="SSF103473">
    <property type="entry name" value="MFS general substrate transporter"/>
    <property type="match status" value="1"/>
</dbReference>
<dbReference type="STRING" id="573729.G2Q2D4"/>
<dbReference type="AlphaFoldDB" id="G2Q2D4"/>
<dbReference type="OMA" id="CYRCTCH"/>
<feature type="transmembrane region" description="Helical" evidence="6">
    <location>
        <begin position="56"/>
        <end position="77"/>
    </location>
</feature>
<feature type="transmembrane region" description="Helical" evidence="6">
    <location>
        <begin position="264"/>
        <end position="286"/>
    </location>
</feature>
<protein>
    <recommendedName>
        <fullName evidence="10">Major facilitator superfamily (MFS) profile domain-containing protein</fullName>
    </recommendedName>
</protein>
<evidence type="ECO:0000256" key="2">
    <source>
        <dbReference type="ARBA" id="ARBA00022692"/>
    </source>
</evidence>
<accession>G2Q2D4</accession>
<dbReference type="HOGENOM" id="CLU_001265_46_14_1"/>
<dbReference type="EMBL" id="CP003002">
    <property type="protein sequence ID" value="AEO54259.1"/>
    <property type="molecule type" value="Genomic_DNA"/>
</dbReference>
<feature type="transmembrane region" description="Helical" evidence="6">
    <location>
        <begin position="329"/>
        <end position="352"/>
    </location>
</feature>
<feature type="region of interest" description="Disordered" evidence="5">
    <location>
        <begin position="457"/>
        <end position="484"/>
    </location>
</feature>
<keyword evidence="7" id="KW-0732">Signal</keyword>
<keyword evidence="3 6" id="KW-1133">Transmembrane helix</keyword>
<dbReference type="GO" id="GO:0016020">
    <property type="term" value="C:membrane"/>
    <property type="evidence" value="ECO:0007669"/>
    <property type="project" value="UniProtKB-SubCell"/>
</dbReference>
<feature type="signal peptide" evidence="7">
    <location>
        <begin position="1"/>
        <end position="16"/>
    </location>
</feature>
<proteinExistence type="predicted"/>
<evidence type="ECO:0000313" key="9">
    <source>
        <dbReference type="Proteomes" id="UP000007322"/>
    </source>
</evidence>
<dbReference type="InParanoid" id="G2Q2D4"/>
<keyword evidence="4 6" id="KW-0472">Membrane</keyword>
<dbReference type="GeneID" id="11508720"/>
<dbReference type="KEGG" id="mtm:MYCTH_2296643"/>
<keyword evidence="9" id="KW-1185">Reference proteome</keyword>
<evidence type="ECO:0000256" key="1">
    <source>
        <dbReference type="ARBA" id="ARBA00004141"/>
    </source>
</evidence>
<evidence type="ECO:0000313" key="8">
    <source>
        <dbReference type="EMBL" id="AEO54259.1"/>
    </source>
</evidence>
<feature type="compositionally biased region" description="Acidic residues" evidence="5">
    <location>
        <begin position="470"/>
        <end position="479"/>
    </location>
</feature>
<evidence type="ECO:0000256" key="3">
    <source>
        <dbReference type="ARBA" id="ARBA00022989"/>
    </source>
</evidence>
<reference evidence="8 9" key="1">
    <citation type="journal article" date="2011" name="Nat. Biotechnol.">
        <title>Comparative genomic analysis of the thermophilic biomass-degrading fungi Myceliophthora thermophila and Thielavia terrestris.</title>
        <authorList>
            <person name="Berka R.M."/>
            <person name="Grigoriev I.V."/>
            <person name="Otillar R."/>
            <person name="Salamov A."/>
            <person name="Grimwood J."/>
            <person name="Reid I."/>
            <person name="Ishmael N."/>
            <person name="John T."/>
            <person name="Darmond C."/>
            <person name="Moisan M.-C."/>
            <person name="Henrissat B."/>
            <person name="Coutinho P.M."/>
            <person name="Lombard V."/>
            <person name="Natvig D.O."/>
            <person name="Lindquist E."/>
            <person name="Schmutz J."/>
            <person name="Lucas S."/>
            <person name="Harris P."/>
            <person name="Powlowski J."/>
            <person name="Bellemare A."/>
            <person name="Taylor D."/>
            <person name="Butler G."/>
            <person name="de Vries R.P."/>
            <person name="Allijn I.E."/>
            <person name="van den Brink J."/>
            <person name="Ushinsky S."/>
            <person name="Storms R."/>
            <person name="Powell A.J."/>
            <person name="Paulsen I.T."/>
            <person name="Elbourne L.D.H."/>
            <person name="Baker S.E."/>
            <person name="Magnuson J."/>
            <person name="LaBoissiere S."/>
            <person name="Clutterbuck A.J."/>
            <person name="Martinez D."/>
            <person name="Wogulis M."/>
            <person name="de Leon A.L."/>
            <person name="Rey M.W."/>
            <person name="Tsang A."/>
        </authorList>
    </citation>
    <scope>NUCLEOTIDE SEQUENCE [LARGE SCALE GENOMIC DNA]</scope>
    <source>
        <strain evidence="9">ATCC 42464 / BCRC 31852 / DSM 1799</strain>
    </source>
</reference>
<name>G2Q2D4_THET4</name>